<dbReference type="Proteomes" id="UP000422764">
    <property type="component" value="Chromosome"/>
</dbReference>
<dbReference type="SUPFAM" id="SSF52218">
    <property type="entry name" value="Flavoproteins"/>
    <property type="match status" value="1"/>
</dbReference>
<evidence type="ECO:0000313" key="4">
    <source>
        <dbReference type="EMBL" id="QGU96367.1"/>
    </source>
</evidence>
<dbReference type="GO" id="GO:0016491">
    <property type="term" value="F:oxidoreductase activity"/>
    <property type="evidence" value="ECO:0007669"/>
    <property type="project" value="InterPro"/>
</dbReference>
<dbReference type="EMBL" id="CP046522">
    <property type="protein sequence ID" value="QGU96367.1"/>
    <property type="molecule type" value="Genomic_DNA"/>
</dbReference>
<dbReference type="InterPro" id="IPR029039">
    <property type="entry name" value="Flavoprotein-like_sf"/>
</dbReference>
<dbReference type="InterPro" id="IPR005025">
    <property type="entry name" value="FMN_Rdtase-like_dom"/>
</dbReference>
<organism evidence="4 5">
    <name type="scientific">Clostridium bovifaecis</name>
    <dbReference type="NCBI Taxonomy" id="2184719"/>
    <lineage>
        <taxon>Bacteria</taxon>
        <taxon>Bacillati</taxon>
        <taxon>Bacillota</taxon>
        <taxon>Clostridia</taxon>
        <taxon>Eubacteriales</taxon>
        <taxon>Clostridiaceae</taxon>
        <taxon>Clostridium</taxon>
    </lineage>
</organism>
<gene>
    <name evidence="4" type="ORF">GOM49_15830</name>
</gene>
<dbReference type="Pfam" id="PF03358">
    <property type="entry name" value="FMN_red"/>
    <property type="match status" value="1"/>
</dbReference>
<evidence type="ECO:0000256" key="2">
    <source>
        <dbReference type="ARBA" id="ARBA00022643"/>
    </source>
</evidence>
<keyword evidence="5" id="KW-1185">Reference proteome</keyword>
<evidence type="ECO:0000259" key="3">
    <source>
        <dbReference type="Pfam" id="PF03358"/>
    </source>
</evidence>
<dbReference type="PANTHER" id="PTHR43278:SF2">
    <property type="entry name" value="IRON-SULFUR FLAVOPROTEIN"/>
    <property type="match status" value="1"/>
</dbReference>
<dbReference type="PANTHER" id="PTHR43278">
    <property type="entry name" value="NAD(P)H-DEPENDENT FMN-CONTAINING OXIDOREDUCTASE YWQN-RELATED"/>
    <property type="match status" value="1"/>
</dbReference>
<feature type="domain" description="NADPH-dependent FMN reductase-like" evidence="3">
    <location>
        <begin position="3"/>
        <end position="109"/>
    </location>
</feature>
<dbReference type="AlphaFoldDB" id="A0A6I6F7B5"/>
<proteinExistence type="predicted"/>
<evidence type="ECO:0000313" key="5">
    <source>
        <dbReference type="Proteomes" id="UP000422764"/>
    </source>
</evidence>
<dbReference type="InterPro" id="IPR051796">
    <property type="entry name" value="ISF_SsuE-like"/>
</dbReference>
<keyword evidence="1" id="KW-0285">Flavoprotein</keyword>
<keyword evidence="2" id="KW-0288">FMN</keyword>
<name>A0A6I6F7B5_9CLOT</name>
<dbReference type="Gene3D" id="3.40.50.360">
    <property type="match status" value="1"/>
</dbReference>
<sequence length="186" mass="21527">MKKIVAFIGSPRRNGNVSSIVNEVLRGAKENKLETKVYYLNEMNIKGCQSCLYCREHEDCCIQDDMQEIYEDIKNAEYLILGSPIYICQVSAQMKLLLDRFYPLTNKKHRPRFGIKKTVMVYSQAAPLSFIFKKYIRYNNKILKPMGIKTYKTIIATRSFTPEASKNNNKLMKKAYNIGKSLISTL</sequence>
<protein>
    <submittedName>
        <fullName evidence="4">Flavodoxin family protein</fullName>
    </submittedName>
</protein>
<evidence type="ECO:0000256" key="1">
    <source>
        <dbReference type="ARBA" id="ARBA00022630"/>
    </source>
</evidence>
<accession>A0A6I6F7B5</accession>
<reference evidence="4 5" key="1">
    <citation type="submission" date="2019-12" db="EMBL/GenBank/DDBJ databases">
        <title>Genome sequenceing of Clostridium bovifaecis.</title>
        <authorList>
            <person name="Yao Y."/>
        </authorList>
    </citation>
    <scope>NUCLEOTIDE SEQUENCE [LARGE SCALE GENOMIC DNA]</scope>
    <source>
        <strain evidence="4 5">BXX</strain>
    </source>
</reference>